<evidence type="ECO:0000313" key="2">
    <source>
        <dbReference type="Proteomes" id="UP000824540"/>
    </source>
</evidence>
<proteinExistence type="predicted"/>
<comment type="caution">
    <text evidence="1">The sequence shown here is derived from an EMBL/GenBank/DDBJ whole genome shotgun (WGS) entry which is preliminary data.</text>
</comment>
<name>A0A8T2N2C0_9TELE</name>
<evidence type="ECO:0000313" key="1">
    <source>
        <dbReference type="EMBL" id="KAG9332581.1"/>
    </source>
</evidence>
<keyword evidence="2" id="KW-1185">Reference proteome</keyword>
<dbReference type="AlphaFoldDB" id="A0A8T2N2C0"/>
<dbReference type="Proteomes" id="UP000824540">
    <property type="component" value="Unassembled WGS sequence"/>
</dbReference>
<reference evidence="1" key="1">
    <citation type="thesis" date="2021" institute="BYU ScholarsArchive" country="Provo, UT, USA">
        <title>Applications of and Algorithms for Genome Assembly and Genomic Analyses with an Emphasis on Marine Teleosts.</title>
        <authorList>
            <person name="Pickett B.D."/>
        </authorList>
    </citation>
    <scope>NUCLEOTIDE SEQUENCE</scope>
    <source>
        <strain evidence="1">HI-2016</strain>
    </source>
</reference>
<protein>
    <submittedName>
        <fullName evidence="1">Uncharacterized protein</fullName>
    </submittedName>
</protein>
<sequence>MKRKLNNHKTDKTYEIVVMSPTPCAEKHVNSTPPSVQHTEAQKRASLTQCPHYWGFELGWLEIIPICSSLPGCSSMVLDSAYMHTCLLSLGVGVVRFPQWRACEFGHIRLITIRNPQVLISAPLISCAFCSVGPESGWDGPRRGGQVGPRKSGSHLYPSPFLLL</sequence>
<dbReference type="EMBL" id="JAFBMS010000237">
    <property type="protein sequence ID" value="KAG9332581.1"/>
    <property type="molecule type" value="Genomic_DNA"/>
</dbReference>
<organism evidence="1 2">
    <name type="scientific">Albula glossodonta</name>
    <name type="common">roundjaw bonefish</name>
    <dbReference type="NCBI Taxonomy" id="121402"/>
    <lineage>
        <taxon>Eukaryota</taxon>
        <taxon>Metazoa</taxon>
        <taxon>Chordata</taxon>
        <taxon>Craniata</taxon>
        <taxon>Vertebrata</taxon>
        <taxon>Euteleostomi</taxon>
        <taxon>Actinopterygii</taxon>
        <taxon>Neopterygii</taxon>
        <taxon>Teleostei</taxon>
        <taxon>Albuliformes</taxon>
        <taxon>Albulidae</taxon>
        <taxon>Albula</taxon>
    </lineage>
</organism>
<gene>
    <name evidence="1" type="ORF">JZ751_014679</name>
</gene>
<accession>A0A8T2N2C0</accession>